<comment type="caution">
    <text evidence="5">Lacks conserved residue(s) required for the propagation of feature annotation.</text>
</comment>
<dbReference type="InterPro" id="IPR011990">
    <property type="entry name" value="TPR-like_helical_dom_sf"/>
</dbReference>
<keyword evidence="2 5" id="KW-0808">Transferase</keyword>
<keyword evidence="6" id="KW-0812">Transmembrane</keyword>
<feature type="transmembrane region" description="Helical" evidence="6">
    <location>
        <begin position="49"/>
        <end position="67"/>
    </location>
</feature>
<organism evidence="8">
    <name type="scientific">Eiseniibacteriota bacterium</name>
    <dbReference type="NCBI Taxonomy" id="2212470"/>
    <lineage>
        <taxon>Bacteria</taxon>
        <taxon>Candidatus Eiseniibacteriota</taxon>
    </lineage>
</organism>
<evidence type="ECO:0000256" key="6">
    <source>
        <dbReference type="SAM" id="Phobius"/>
    </source>
</evidence>
<dbReference type="GO" id="GO:0008295">
    <property type="term" value="P:spermidine biosynthetic process"/>
    <property type="evidence" value="ECO:0007669"/>
    <property type="project" value="TreeGrafter"/>
</dbReference>
<feature type="repeat" description="TPR" evidence="4">
    <location>
        <begin position="636"/>
        <end position="669"/>
    </location>
</feature>
<dbReference type="Pfam" id="PF01564">
    <property type="entry name" value="Spermine_synth"/>
    <property type="match status" value="1"/>
</dbReference>
<dbReference type="Pfam" id="PF13414">
    <property type="entry name" value="TPR_11"/>
    <property type="match status" value="1"/>
</dbReference>
<dbReference type="PROSITE" id="PS50005">
    <property type="entry name" value="TPR"/>
    <property type="match status" value="2"/>
</dbReference>
<dbReference type="PANTHER" id="PTHR11558">
    <property type="entry name" value="SPERMIDINE/SPERMINE SYNTHASE"/>
    <property type="match status" value="1"/>
</dbReference>
<dbReference type="EMBL" id="DSQF01000008">
    <property type="protein sequence ID" value="HGZ42615.1"/>
    <property type="molecule type" value="Genomic_DNA"/>
</dbReference>
<keyword evidence="6" id="KW-1133">Transmembrane helix</keyword>
<evidence type="ECO:0000259" key="7">
    <source>
        <dbReference type="PROSITE" id="PS51006"/>
    </source>
</evidence>
<protein>
    <submittedName>
        <fullName evidence="8">Tetratricopeptide repeat protein</fullName>
    </submittedName>
</protein>
<keyword evidence="6" id="KW-0472">Membrane</keyword>
<dbReference type="SMART" id="SM00028">
    <property type="entry name" value="TPR"/>
    <property type="match status" value="3"/>
</dbReference>
<dbReference type="GO" id="GO:0004766">
    <property type="term" value="F:spermidine synthase activity"/>
    <property type="evidence" value="ECO:0007669"/>
    <property type="project" value="TreeGrafter"/>
</dbReference>
<evidence type="ECO:0000256" key="1">
    <source>
        <dbReference type="ARBA" id="ARBA00007867"/>
    </source>
</evidence>
<feature type="transmembrane region" description="Helical" evidence="6">
    <location>
        <begin position="79"/>
        <end position="105"/>
    </location>
</feature>
<evidence type="ECO:0000256" key="4">
    <source>
        <dbReference type="PROSITE-ProRule" id="PRU00339"/>
    </source>
</evidence>
<keyword evidence="3 5" id="KW-0620">Polyamine biosynthesis</keyword>
<dbReference type="AlphaFoldDB" id="A0A832MKN2"/>
<feature type="transmembrane region" description="Helical" evidence="6">
    <location>
        <begin position="117"/>
        <end position="138"/>
    </location>
</feature>
<feature type="transmembrane region" description="Helical" evidence="6">
    <location>
        <begin position="172"/>
        <end position="191"/>
    </location>
</feature>
<dbReference type="NCBIfam" id="NF037959">
    <property type="entry name" value="MFS_SpdSyn"/>
    <property type="match status" value="2"/>
</dbReference>
<dbReference type="Gene3D" id="3.40.50.150">
    <property type="entry name" value="Vaccinia Virus protein VP39"/>
    <property type="match status" value="1"/>
</dbReference>
<keyword evidence="4" id="KW-0802">TPR repeat</keyword>
<evidence type="ECO:0000256" key="5">
    <source>
        <dbReference type="PROSITE-ProRule" id="PRU00354"/>
    </source>
</evidence>
<comment type="similarity">
    <text evidence="1">Belongs to the spermidine/spermine synthase family.</text>
</comment>
<evidence type="ECO:0000256" key="2">
    <source>
        <dbReference type="ARBA" id="ARBA00022679"/>
    </source>
</evidence>
<dbReference type="InterPro" id="IPR029063">
    <property type="entry name" value="SAM-dependent_MTases_sf"/>
</dbReference>
<dbReference type="SUPFAM" id="SSF53335">
    <property type="entry name" value="S-adenosyl-L-methionine-dependent methyltransferases"/>
    <property type="match status" value="1"/>
</dbReference>
<feature type="repeat" description="TPR" evidence="4">
    <location>
        <begin position="568"/>
        <end position="601"/>
    </location>
</feature>
<comment type="caution">
    <text evidence="8">The sequence shown here is derived from an EMBL/GenBank/DDBJ whole genome shotgun (WGS) entry which is preliminary data.</text>
</comment>
<dbReference type="PANTHER" id="PTHR11558:SF11">
    <property type="entry name" value="SPERMIDINE SYNTHASE"/>
    <property type="match status" value="1"/>
</dbReference>
<feature type="transmembrane region" description="Helical" evidence="6">
    <location>
        <begin position="15"/>
        <end position="37"/>
    </location>
</feature>
<dbReference type="InterPro" id="IPR001045">
    <property type="entry name" value="Spermi_synthase"/>
</dbReference>
<feature type="transmembrane region" description="Helical" evidence="6">
    <location>
        <begin position="144"/>
        <end position="165"/>
    </location>
</feature>
<reference evidence="8" key="1">
    <citation type="journal article" date="2020" name="mSystems">
        <title>Genome- and Community-Level Interaction Insights into Carbon Utilization and Element Cycling Functions of Hydrothermarchaeota in Hydrothermal Sediment.</title>
        <authorList>
            <person name="Zhou Z."/>
            <person name="Liu Y."/>
            <person name="Xu W."/>
            <person name="Pan J."/>
            <person name="Luo Z.H."/>
            <person name="Li M."/>
        </authorList>
    </citation>
    <scope>NUCLEOTIDE SEQUENCE [LARGE SCALE GENOMIC DNA]</scope>
    <source>
        <strain evidence="8">SpSt-381</strain>
    </source>
</reference>
<dbReference type="PROSITE" id="PS51006">
    <property type="entry name" value="PABS_2"/>
    <property type="match status" value="1"/>
</dbReference>
<accession>A0A832MKN2</accession>
<evidence type="ECO:0000313" key="8">
    <source>
        <dbReference type="EMBL" id="HGZ42615.1"/>
    </source>
</evidence>
<dbReference type="CDD" id="cd02440">
    <property type="entry name" value="AdoMet_MTases"/>
    <property type="match status" value="1"/>
</dbReference>
<dbReference type="Gene3D" id="1.25.40.10">
    <property type="entry name" value="Tetratricopeptide repeat domain"/>
    <property type="match status" value="1"/>
</dbReference>
<gene>
    <name evidence="8" type="ORF">ENR23_04175</name>
</gene>
<dbReference type="GO" id="GO:0005829">
    <property type="term" value="C:cytosol"/>
    <property type="evidence" value="ECO:0007669"/>
    <property type="project" value="TreeGrafter"/>
</dbReference>
<dbReference type="InterPro" id="IPR019734">
    <property type="entry name" value="TPR_rpt"/>
</dbReference>
<proteinExistence type="inferred from homology"/>
<dbReference type="InterPro" id="IPR030374">
    <property type="entry name" value="PABS"/>
</dbReference>
<sequence>MLWTRFLALVVRSTVHTYTITLLVVLVGIVIGSLAAARLADRARHPARWLGLALTLGGLLTLALMRLPPAAWGALHGGVAAYVLLLLPPAVLSGAAFPLGVRLLLDDPTRAGPVVGRATALNTLGGIAGSLAAGFALLPGMGLSASALVVSGLGVLAGAAAWLGFGARAGPGAPAWAAAALAAWAALPWALPTRAPHDFLRAHGELVAVREGLLGNLAVVRDGARLDLYIDGWWQGRDLPTQQVVAAHLPALLHPGPRDVLVVGVGAGQTPSRFLRHPVRRVDCVDIEPAVFDVVRRHFPAAWLDDPRVRLLAEDGRNVVTHEARRYDVIALEVGQVFRPGVPVFYTEDFYRRARARLAPGGLVSQFVSLASLPEHVLPRVVASFARVFPECAMWSNTSEVLLLGFADRPFVVDRARLAAGLAAPGVREDLRFRPWGDSTRALHRPEVLLGGFLLGPRGMRALADGAAPYRDDRPELDHATARLDPRAALEVPLVARVRRHLEPVGAYVVPPLPPDTAATVAAVRDLNLGAMVSAALLRTVPAIAGGGASDAGAARLAEALRACPEDGAAHRAMGEARAARGETAAALAHLSRAVAIDPEDAAARLDLGILLLRLDRPAQALPHAEAAAARLPADVDAHIALGAAYARLGRLAEARGRFAAAVRLRPDHAEARAYLERAEALLRGAR</sequence>
<evidence type="ECO:0000256" key="3">
    <source>
        <dbReference type="ARBA" id="ARBA00023115"/>
    </source>
</evidence>
<feature type="domain" description="PABS" evidence="7">
    <location>
        <begin position="247"/>
        <end position="425"/>
    </location>
</feature>
<dbReference type="SUPFAM" id="SSF48452">
    <property type="entry name" value="TPR-like"/>
    <property type="match status" value="1"/>
</dbReference>
<name>A0A832MKN2_UNCEI</name>